<reference evidence="3" key="1">
    <citation type="submission" date="2017-04" db="EMBL/GenBank/DDBJ databases">
        <authorList>
            <person name="Varghese N."/>
            <person name="Submissions S."/>
        </authorList>
    </citation>
    <scope>NUCLEOTIDE SEQUENCE [LARGE SCALE GENOMIC DNA]</scope>
    <source>
        <strain evidence="3">DSM 12126</strain>
    </source>
</reference>
<feature type="compositionally biased region" description="Basic and acidic residues" evidence="1">
    <location>
        <begin position="17"/>
        <end position="52"/>
    </location>
</feature>
<dbReference type="Proteomes" id="UP000192756">
    <property type="component" value="Unassembled WGS sequence"/>
</dbReference>
<dbReference type="EMBL" id="FWXT01000002">
    <property type="protein sequence ID" value="SMC87659.1"/>
    <property type="molecule type" value="Genomic_DNA"/>
</dbReference>
<dbReference type="STRING" id="151894.SAMN04488524_3132"/>
<organism evidence="2 3">
    <name type="scientific">Pedobacter africanus</name>
    <dbReference type="NCBI Taxonomy" id="151894"/>
    <lineage>
        <taxon>Bacteria</taxon>
        <taxon>Pseudomonadati</taxon>
        <taxon>Bacteroidota</taxon>
        <taxon>Sphingobacteriia</taxon>
        <taxon>Sphingobacteriales</taxon>
        <taxon>Sphingobacteriaceae</taxon>
        <taxon>Pedobacter</taxon>
    </lineage>
</organism>
<keyword evidence="3" id="KW-1185">Reference proteome</keyword>
<evidence type="ECO:0000256" key="1">
    <source>
        <dbReference type="SAM" id="MobiDB-lite"/>
    </source>
</evidence>
<name>A0A1W2CR18_9SPHI</name>
<feature type="region of interest" description="Disordered" evidence="1">
    <location>
        <begin position="1"/>
        <end position="52"/>
    </location>
</feature>
<proteinExistence type="predicted"/>
<sequence>MPRGTKVERNSVSNQPHEIKYEADKMNVKAADIKDAKKGGSNQRKDIEKKVK</sequence>
<protein>
    <recommendedName>
        <fullName evidence="4">DUF3606 domain-containing protein</fullName>
    </recommendedName>
</protein>
<evidence type="ECO:0000313" key="3">
    <source>
        <dbReference type="Proteomes" id="UP000192756"/>
    </source>
</evidence>
<evidence type="ECO:0000313" key="2">
    <source>
        <dbReference type="EMBL" id="SMC87659.1"/>
    </source>
</evidence>
<dbReference type="RefSeq" id="WP_144008957.1">
    <property type="nucleotide sequence ID" value="NZ_FWXT01000002.1"/>
</dbReference>
<gene>
    <name evidence="2" type="ORF">SAMN04488524_3132</name>
</gene>
<accession>A0A1W2CR18</accession>
<dbReference type="AlphaFoldDB" id="A0A1W2CR18"/>
<evidence type="ECO:0008006" key="4">
    <source>
        <dbReference type="Google" id="ProtNLM"/>
    </source>
</evidence>